<dbReference type="EMBL" id="HBKN01037355">
    <property type="protein sequence ID" value="CAE2324311.1"/>
    <property type="molecule type" value="Transcribed_RNA"/>
</dbReference>
<evidence type="ECO:0000256" key="1">
    <source>
        <dbReference type="SAM" id="MobiDB-lite"/>
    </source>
</evidence>
<dbReference type="EMBL" id="HBKN01037354">
    <property type="protein sequence ID" value="CAE2324310.1"/>
    <property type="molecule type" value="Transcribed_RNA"/>
</dbReference>
<gene>
    <name evidence="3" type="ORF">GTHE00462_LOCUS29293</name>
    <name evidence="4" type="ORF">GTHE00462_LOCUS29294</name>
</gene>
<feature type="compositionally biased region" description="Low complexity" evidence="1">
    <location>
        <begin position="92"/>
        <end position="103"/>
    </location>
</feature>
<feature type="compositionally biased region" description="Basic residues" evidence="1">
    <location>
        <begin position="71"/>
        <end position="83"/>
    </location>
</feature>
<evidence type="ECO:0000313" key="4">
    <source>
        <dbReference type="EMBL" id="CAE2324311.1"/>
    </source>
</evidence>
<keyword evidence="2" id="KW-0472">Membrane</keyword>
<keyword evidence="2" id="KW-0812">Transmembrane</keyword>
<dbReference type="AlphaFoldDB" id="A0A6U6C2F3"/>
<reference evidence="3" key="1">
    <citation type="submission" date="2021-01" db="EMBL/GenBank/DDBJ databases">
        <authorList>
            <person name="Corre E."/>
            <person name="Pelletier E."/>
            <person name="Niang G."/>
            <person name="Scheremetjew M."/>
            <person name="Finn R."/>
            <person name="Kale V."/>
            <person name="Holt S."/>
            <person name="Cochrane G."/>
            <person name="Meng A."/>
            <person name="Brown T."/>
            <person name="Cohen L."/>
        </authorList>
    </citation>
    <scope>NUCLEOTIDE SEQUENCE</scope>
    <source>
        <strain evidence="3">CCMP 2712</strain>
    </source>
</reference>
<feature type="transmembrane region" description="Helical" evidence="2">
    <location>
        <begin position="164"/>
        <end position="190"/>
    </location>
</feature>
<name>A0A6U6C2F3_GUITH</name>
<feature type="region of interest" description="Disordered" evidence="1">
    <location>
        <begin position="54"/>
        <end position="111"/>
    </location>
</feature>
<evidence type="ECO:0000313" key="3">
    <source>
        <dbReference type="EMBL" id="CAE2324310.1"/>
    </source>
</evidence>
<keyword evidence="2" id="KW-1133">Transmembrane helix</keyword>
<sequence length="261" mass="28706">MAALLHLETVSCFLAPSLPARLQSCAPARLQAHMGLSRRRETCLTVRMQLDDDDFEQDEGSAPMNREQRRQMKKLGKKGKPTKMAREEMMDAASAQIASSPASTDTEEAPSRGALALEEMRQAALRSKEERVRKAGQQRQASLPGTEELRRVDPKVLFAAERTLLNGVLVSGGIWVFCGLCVAVDAYLIATKQQVPQALDSALSKYIEPYLTPGLVLVLAFSALLGLMQVYKFEGVKADTKLKQASQVKRKVQTGATKFLK</sequence>
<evidence type="ECO:0000256" key="2">
    <source>
        <dbReference type="SAM" id="Phobius"/>
    </source>
</evidence>
<feature type="transmembrane region" description="Helical" evidence="2">
    <location>
        <begin position="210"/>
        <end position="231"/>
    </location>
</feature>
<proteinExistence type="predicted"/>
<protein>
    <submittedName>
        <fullName evidence="3">Uncharacterized protein</fullName>
    </submittedName>
</protein>
<organism evidence="3">
    <name type="scientific">Guillardia theta</name>
    <name type="common">Cryptophyte</name>
    <name type="synonym">Cryptomonas phi</name>
    <dbReference type="NCBI Taxonomy" id="55529"/>
    <lineage>
        <taxon>Eukaryota</taxon>
        <taxon>Cryptophyceae</taxon>
        <taxon>Pyrenomonadales</taxon>
        <taxon>Geminigeraceae</taxon>
        <taxon>Guillardia</taxon>
    </lineage>
</organism>
<accession>A0A6U6C2F3</accession>